<protein>
    <recommendedName>
        <fullName evidence="3">Cytoplasmic protein</fullName>
    </recommendedName>
</protein>
<dbReference type="OrthoDB" id="2128808at2759"/>
<dbReference type="InterPro" id="IPR003325">
    <property type="entry name" value="TerD"/>
</dbReference>
<dbReference type="Proteomes" id="UP000193920">
    <property type="component" value="Unassembled WGS sequence"/>
</dbReference>
<gene>
    <name evidence="1" type="ORF">LY90DRAFT_459345</name>
</gene>
<name>A0A1Y2BS14_9FUNG</name>
<sequence length="698" mass="80544">MKLALSFNENLGNLGYSMDEKMFRIVSTLNIKDIEELNNEIIPKLKNMIGNNVEYKPLYPNFPSQVINMKNIVLYLNAIVHYWSGGKYIPYTEVEEREKTNIEVQYKNISVGKIEDIHELMRNLMSAAEAISEQDIKDLNIYFENYSDFINTVPEIIGNKENLAITVNLIIKNSKEIPMDKLVSRFSTVTDVLRLAAVMSGQSASLRNVKFKSFSNKERRFLMELLNNCGNRLEDFYKNGNLWERLCEKIHPNIYKKKYPDLVDDLLGAYKFKRNVKSFKKEIDNYKIILSSYNYYKENPDLVIETSDNRKLLSQRPGIFSRRLDELLTKVNDDDKVLKYFEELAPKISVKVLLSLKGYFQKRFEKLKVRVFLIKGKTSKLYLKKNVKEALSLDLCEKICTICDQALINHFKDKPKLNNVYISEKLKKYLIPLDVRSASSALETYSKGSRFDLLFIWWTNTKNGTRIDIDLSAVIFNKDFEQMEHVSFTNLKSDNYEVYHSGDIVDGGDVNGKGAAEFIDFDPEQIVAGGGRYISASVISYSGIEFNKLDNCKFGWMERESLSSNELFEPKTVRQKLDINVDKTSTTPVVFDCLTREVVWLDATLIQKGSCICIENSKKSMNAILYYYLCPLKDDIYDLINLHVQARGGNLVKSENELSEGDIAFVPYLPYKCKEGVKYIRPTDLDIILSEYMTSALK</sequence>
<proteinExistence type="predicted"/>
<comment type="caution">
    <text evidence="1">The sequence shown here is derived from an EMBL/GenBank/DDBJ whole genome shotgun (WGS) entry which is preliminary data.</text>
</comment>
<evidence type="ECO:0008006" key="3">
    <source>
        <dbReference type="Google" id="ProtNLM"/>
    </source>
</evidence>
<dbReference type="CDD" id="cd06974">
    <property type="entry name" value="TerD_like"/>
    <property type="match status" value="1"/>
</dbReference>
<evidence type="ECO:0000313" key="1">
    <source>
        <dbReference type="EMBL" id="ORY37514.1"/>
    </source>
</evidence>
<accession>A0A1Y2BS14</accession>
<dbReference type="InterPro" id="IPR051324">
    <property type="entry name" value="Stress/Tellurium_Resist"/>
</dbReference>
<reference evidence="1 2" key="1">
    <citation type="submission" date="2016-08" db="EMBL/GenBank/DDBJ databases">
        <title>A Parts List for Fungal Cellulosomes Revealed by Comparative Genomics.</title>
        <authorList>
            <consortium name="DOE Joint Genome Institute"/>
            <person name="Haitjema C.H."/>
            <person name="Gilmore S.P."/>
            <person name="Henske J.K."/>
            <person name="Solomon K.V."/>
            <person name="De Groot R."/>
            <person name="Kuo A."/>
            <person name="Mondo S.J."/>
            <person name="Salamov A.A."/>
            <person name="Labutti K."/>
            <person name="Zhao Z."/>
            <person name="Chiniquy J."/>
            <person name="Barry K."/>
            <person name="Brewer H.M."/>
            <person name="Purvine S.O."/>
            <person name="Wright A.T."/>
            <person name="Boxma B."/>
            <person name="Van Alen T."/>
            <person name="Hackstein J.H."/>
            <person name="Baker S.E."/>
            <person name="Grigoriev I.V."/>
            <person name="O'Malley M.A."/>
        </authorList>
    </citation>
    <scope>NUCLEOTIDE SEQUENCE [LARGE SCALE GENOMIC DNA]</scope>
    <source>
        <strain evidence="1 2">G1</strain>
    </source>
</reference>
<dbReference type="PANTHER" id="PTHR32097:SF18">
    <property type="entry name" value="RING-TYPE DOMAIN-CONTAINING PROTEIN"/>
    <property type="match status" value="1"/>
</dbReference>
<dbReference type="PANTHER" id="PTHR32097">
    <property type="entry name" value="CAMP-BINDING PROTEIN 1-RELATED"/>
    <property type="match status" value="1"/>
</dbReference>
<dbReference type="AlphaFoldDB" id="A0A1Y2BS14"/>
<evidence type="ECO:0000313" key="2">
    <source>
        <dbReference type="Proteomes" id="UP000193920"/>
    </source>
</evidence>
<dbReference type="Gene3D" id="2.60.60.30">
    <property type="entry name" value="sav2460 like domains"/>
    <property type="match status" value="1"/>
</dbReference>
<dbReference type="EMBL" id="MCOG01000142">
    <property type="protein sequence ID" value="ORY37514.1"/>
    <property type="molecule type" value="Genomic_DNA"/>
</dbReference>
<organism evidence="1 2">
    <name type="scientific">Neocallimastix californiae</name>
    <dbReference type="NCBI Taxonomy" id="1754190"/>
    <lineage>
        <taxon>Eukaryota</taxon>
        <taxon>Fungi</taxon>
        <taxon>Fungi incertae sedis</taxon>
        <taxon>Chytridiomycota</taxon>
        <taxon>Chytridiomycota incertae sedis</taxon>
        <taxon>Neocallimastigomycetes</taxon>
        <taxon>Neocallimastigales</taxon>
        <taxon>Neocallimastigaceae</taxon>
        <taxon>Neocallimastix</taxon>
    </lineage>
</organism>
<keyword evidence="2" id="KW-1185">Reference proteome</keyword>